<dbReference type="Gene3D" id="3.30.465.10">
    <property type="match status" value="1"/>
</dbReference>
<comment type="cofactor">
    <cofactor evidence="15">
        <name>[2Fe-2S] cluster</name>
        <dbReference type="ChEBI" id="CHEBI:190135"/>
    </cofactor>
    <text evidence="15">Binds 2 [2Fe-2S] clusters.</text>
</comment>
<comment type="similarity">
    <text evidence="2">Belongs to the xanthine dehydrogenase family.</text>
</comment>
<dbReference type="EMBL" id="CAJNOC010000138">
    <property type="protein sequence ID" value="CAF0718412.1"/>
    <property type="molecule type" value="Genomic_DNA"/>
</dbReference>
<keyword evidence="4" id="KW-0285">Flavoprotein</keyword>
<dbReference type="FunFam" id="3.10.20.30:FF:000012">
    <property type="entry name" value="Xanthine dehydrogenase/oxidase"/>
    <property type="match status" value="1"/>
</dbReference>
<dbReference type="Pfam" id="PF20256">
    <property type="entry name" value="MoCoBD_2"/>
    <property type="match status" value="1"/>
</dbReference>
<dbReference type="GO" id="GO:0016491">
    <property type="term" value="F:oxidoreductase activity"/>
    <property type="evidence" value="ECO:0007669"/>
    <property type="project" value="UniProtKB-KW"/>
</dbReference>
<gene>
    <name evidence="17" type="ORF">OXX778_LOCUS1950</name>
</gene>
<dbReference type="SUPFAM" id="SSF55447">
    <property type="entry name" value="CO dehydrogenase flavoprotein C-terminal domain-like"/>
    <property type="match status" value="1"/>
</dbReference>
<feature type="binding site" evidence="15">
    <location>
        <position position="59"/>
    </location>
    <ligand>
        <name>[2Fe-2S] cluster</name>
        <dbReference type="ChEBI" id="CHEBI:190135"/>
        <label>1</label>
    </ligand>
</feature>
<dbReference type="InterPro" id="IPR002346">
    <property type="entry name" value="Mopterin_DH_FAD-bd"/>
</dbReference>
<dbReference type="GO" id="GO:0071949">
    <property type="term" value="F:FAD binding"/>
    <property type="evidence" value="ECO:0007669"/>
    <property type="project" value="InterPro"/>
</dbReference>
<dbReference type="InterPro" id="IPR012675">
    <property type="entry name" value="Beta-grasp_dom_sf"/>
</dbReference>
<protein>
    <recommendedName>
        <fullName evidence="16">FAD-binding PCMH-type domain-containing protein</fullName>
    </recommendedName>
</protein>
<comment type="caution">
    <text evidence="17">The sequence shown here is derived from an EMBL/GenBank/DDBJ whole genome shotgun (WGS) entry which is preliminary data.</text>
</comment>
<dbReference type="Pfam" id="PF01315">
    <property type="entry name" value="Ald_Xan_dh_C"/>
    <property type="match status" value="1"/>
</dbReference>
<dbReference type="OrthoDB" id="8300278at2759"/>
<dbReference type="InterPro" id="IPR036683">
    <property type="entry name" value="CO_DH_flav_C_dom_sf"/>
</dbReference>
<reference evidence="17" key="1">
    <citation type="submission" date="2021-02" db="EMBL/GenBank/DDBJ databases">
        <authorList>
            <person name="Nowell W R."/>
        </authorList>
    </citation>
    <scope>NUCLEOTIDE SEQUENCE</scope>
    <source>
        <strain evidence="17">Ploen Becks lab</strain>
    </source>
</reference>
<dbReference type="GO" id="GO:0051537">
    <property type="term" value="F:2 iron, 2 sulfur cluster binding"/>
    <property type="evidence" value="ECO:0007669"/>
    <property type="project" value="UniProtKB-KW"/>
</dbReference>
<dbReference type="Gene3D" id="3.30.43.10">
    <property type="entry name" value="Uridine Diphospho-n-acetylenolpyruvylglucosamine Reductase, domain 2"/>
    <property type="match status" value="1"/>
</dbReference>
<keyword evidence="9 15" id="KW-0408">Iron</keyword>
<keyword evidence="8" id="KW-0560">Oxidoreductase</keyword>
<comment type="cofactor">
    <cofactor evidence="15">
        <name>Mo-molybdopterin</name>
        <dbReference type="ChEBI" id="CHEBI:71302"/>
    </cofactor>
    <text evidence="15">Binds 1 Mo-molybdopterin (Mo-MPT) cofactor per subunit.</text>
</comment>
<dbReference type="InterPro" id="IPR016208">
    <property type="entry name" value="Ald_Oxase/xanthine_DH-like"/>
</dbReference>
<dbReference type="Gene3D" id="3.10.20.30">
    <property type="match status" value="1"/>
</dbReference>
<dbReference type="InterPro" id="IPR046867">
    <property type="entry name" value="AldOxase/xan_DH_MoCoBD2"/>
</dbReference>
<keyword evidence="3 15" id="KW-0500">Molybdenum</keyword>
<evidence type="ECO:0000259" key="16">
    <source>
        <dbReference type="PROSITE" id="PS51387"/>
    </source>
</evidence>
<evidence type="ECO:0000256" key="7">
    <source>
        <dbReference type="ARBA" id="ARBA00022827"/>
    </source>
</evidence>
<evidence type="ECO:0000313" key="18">
    <source>
        <dbReference type="Proteomes" id="UP000663879"/>
    </source>
</evidence>
<evidence type="ECO:0000256" key="8">
    <source>
        <dbReference type="ARBA" id="ARBA00023002"/>
    </source>
</evidence>
<dbReference type="PIRSF" id="PIRSF000127">
    <property type="entry name" value="Xanthine_DH"/>
    <property type="match status" value="1"/>
</dbReference>
<evidence type="ECO:0000256" key="1">
    <source>
        <dbReference type="ARBA" id="ARBA00001974"/>
    </source>
</evidence>
<dbReference type="InterPro" id="IPR036884">
    <property type="entry name" value="2Fe-2S-bd_dom_sf"/>
</dbReference>
<keyword evidence="6 15" id="KW-0479">Metal-binding</keyword>
<feature type="domain" description="FAD-binding PCMH-type" evidence="16">
    <location>
        <begin position="210"/>
        <end position="397"/>
    </location>
</feature>
<dbReference type="Gene3D" id="3.30.390.50">
    <property type="entry name" value="CO dehydrogenase flavoprotein, C-terminal domain"/>
    <property type="match status" value="1"/>
</dbReference>
<feature type="binding site" evidence="15">
    <location>
        <position position="158"/>
    </location>
    <ligand>
        <name>[2Fe-2S] cluster</name>
        <dbReference type="ChEBI" id="CHEBI:190135"/>
        <label>2</label>
    </ligand>
</feature>
<feature type="binding site" evidence="15">
    <location>
        <position position="124"/>
    </location>
    <ligand>
        <name>[2Fe-2S] cluster</name>
        <dbReference type="ChEBI" id="CHEBI:190135"/>
        <label>2</label>
    </ligand>
</feature>
<dbReference type="InterPro" id="IPR036856">
    <property type="entry name" value="Ald_Oxase/Xan_DH_a/b_sf"/>
</dbReference>
<evidence type="ECO:0000256" key="14">
    <source>
        <dbReference type="PIRSR" id="PIRSR000127-2"/>
    </source>
</evidence>
<feature type="active site" description="Proton acceptor" evidence="13">
    <location>
        <position position="1232"/>
    </location>
</feature>
<feature type="binding site" evidence="15">
    <location>
        <position position="1056"/>
    </location>
    <ligand>
        <name>Mo-molybdopterin</name>
        <dbReference type="ChEBI" id="CHEBI:71302"/>
    </ligand>
    <ligandPart>
        <name>Mo</name>
        <dbReference type="ChEBI" id="CHEBI:28685"/>
    </ligandPart>
</feature>
<keyword evidence="5 15" id="KW-0001">2Fe-2S</keyword>
<evidence type="ECO:0000256" key="2">
    <source>
        <dbReference type="ARBA" id="ARBA00006849"/>
    </source>
</evidence>
<dbReference type="InterPro" id="IPR000674">
    <property type="entry name" value="Ald_Oxase/Xan_DH_a/b"/>
</dbReference>
<evidence type="ECO:0000256" key="6">
    <source>
        <dbReference type="ARBA" id="ARBA00022723"/>
    </source>
</evidence>
<dbReference type="SMART" id="SM01008">
    <property type="entry name" value="Ald_Xan_dh_C"/>
    <property type="match status" value="1"/>
</dbReference>
<dbReference type="FunFam" id="3.30.365.10:FF:000001">
    <property type="entry name" value="Xanthine dehydrogenase oxidase"/>
    <property type="match status" value="1"/>
</dbReference>
<comment type="cofactor">
    <cofactor evidence="12">
        <name>[2Fe-2S] cluster</name>
        <dbReference type="ChEBI" id="CHEBI:190135"/>
    </cofactor>
</comment>
<feature type="binding site" evidence="15">
    <location>
        <position position="891"/>
    </location>
    <ligand>
        <name>Mo-molybdopterin</name>
        <dbReference type="ChEBI" id="CHEBI:71302"/>
    </ligand>
    <ligandPart>
        <name>Mo</name>
        <dbReference type="ChEBI" id="CHEBI:28685"/>
    </ligandPart>
</feature>
<dbReference type="Pfam" id="PF01799">
    <property type="entry name" value="Fer2_2"/>
    <property type="match status" value="1"/>
</dbReference>
<name>A0A813M7H6_9BILA</name>
<evidence type="ECO:0000256" key="12">
    <source>
        <dbReference type="ARBA" id="ARBA00034078"/>
    </source>
</evidence>
<dbReference type="GO" id="GO:0005506">
    <property type="term" value="F:iron ion binding"/>
    <property type="evidence" value="ECO:0007669"/>
    <property type="project" value="InterPro"/>
</dbReference>
<accession>A0A813M7H6</accession>
<dbReference type="Gene3D" id="3.30.365.10">
    <property type="entry name" value="Aldehyde oxidase/xanthine dehydrogenase, molybdopterin binding domain"/>
    <property type="match status" value="4"/>
</dbReference>
<evidence type="ECO:0000256" key="11">
    <source>
        <dbReference type="ARBA" id="ARBA00023027"/>
    </source>
</evidence>
<dbReference type="InterPro" id="IPR036010">
    <property type="entry name" value="2Fe-2S_ferredoxin-like_sf"/>
</dbReference>
<keyword evidence="10 15" id="KW-0411">Iron-sulfur</keyword>
<evidence type="ECO:0000256" key="5">
    <source>
        <dbReference type="ARBA" id="ARBA00022714"/>
    </source>
</evidence>
<keyword evidence="7 14" id="KW-0274">FAD</keyword>
<proteinExistence type="inferred from homology"/>
<feature type="binding site" evidence="15">
    <location>
        <position position="779"/>
    </location>
    <ligand>
        <name>Mo-molybdopterin</name>
        <dbReference type="ChEBI" id="CHEBI:71302"/>
    </ligand>
    <ligandPart>
        <name>Mo</name>
        <dbReference type="ChEBI" id="CHEBI:28685"/>
    </ligandPart>
</feature>
<evidence type="ECO:0000256" key="4">
    <source>
        <dbReference type="ARBA" id="ARBA00022630"/>
    </source>
</evidence>
<evidence type="ECO:0000256" key="15">
    <source>
        <dbReference type="PIRSR" id="PIRSR000127-3"/>
    </source>
</evidence>
<dbReference type="Pfam" id="PF00941">
    <property type="entry name" value="FAD_binding_5"/>
    <property type="match status" value="1"/>
</dbReference>
<dbReference type="InterPro" id="IPR016166">
    <property type="entry name" value="FAD-bd_PCMH"/>
</dbReference>
<dbReference type="SUPFAM" id="SSF54292">
    <property type="entry name" value="2Fe-2S ferredoxin-like"/>
    <property type="match status" value="1"/>
</dbReference>
<dbReference type="InterPro" id="IPR016169">
    <property type="entry name" value="FAD-bd_PCMH_sub2"/>
</dbReference>
<dbReference type="Pfam" id="PF02738">
    <property type="entry name" value="MoCoBD_1"/>
    <property type="match status" value="1"/>
</dbReference>
<dbReference type="InterPro" id="IPR002888">
    <property type="entry name" value="2Fe-2S-bd"/>
</dbReference>
<dbReference type="SUPFAM" id="SSF56003">
    <property type="entry name" value="Molybdenum cofactor-binding domain"/>
    <property type="match status" value="1"/>
</dbReference>
<dbReference type="InterPro" id="IPR008274">
    <property type="entry name" value="AldOxase/xan_DH_MoCoBD1"/>
</dbReference>
<feature type="binding site" evidence="15">
    <location>
        <position position="81"/>
    </location>
    <ligand>
        <name>[2Fe-2S] cluster</name>
        <dbReference type="ChEBI" id="CHEBI:190135"/>
        <label>1</label>
    </ligand>
</feature>
<dbReference type="SUPFAM" id="SSF47741">
    <property type="entry name" value="CO dehydrogenase ISP C-domain like"/>
    <property type="match status" value="1"/>
</dbReference>
<dbReference type="Proteomes" id="UP000663879">
    <property type="component" value="Unassembled WGS sequence"/>
</dbReference>
<dbReference type="FunFam" id="3.30.365.10:FF:000002">
    <property type="entry name" value="Xanthine dehydrogenase oxidase"/>
    <property type="match status" value="1"/>
</dbReference>
<keyword evidence="18" id="KW-1185">Reference proteome</keyword>
<dbReference type="PANTHER" id="PTHR45444">
    <property type="entry name" value="XANTHINE DEHYDROGENASE"/>
    <property type="match status" value="1"/>
</dbReference>
<evidence type="ECO:0000256" key="10">
    <source>
        <dbReference type="ARBA" id="ARBA00023014"/>
    </source>
</evidence>
<keyword evidence="11" id="KW-0520">NAD</keyword>
<sequence>MSSGTKNNEKREISFYVNGKLQKIKDEYPLYTSLGSYIRNVLKLTGTKVYCHEGGCGCCVVHATEFDSTTNQYKELSVNSCLFPLYSCDGYSFTTVEGLGNKNTSLHPIQKRLADTNGSQCGFCSPGFVMAMYSKLKQNTKPTKEEIEKSFDGNICRCTGYRAILDAMKSFAVDEDPIDIEDLKNLKCLNNGNKKECSGACSSHSESFHVKRDNKDWYAPNSLESLKQIMKTNAKFRFMCGNTSIGIYKRQGPFDGFINLKNLRDLNKIEKDHKYLIIGSYTTLSKLQEIFRDISSNDPENFSHLSLMANHINRIGNIHVRNVATWAGNLVIKKEHLDFPSDVLAILEACDAKINVFNPLDEQQESRLMSLSEFLGSKELKTNQYLIESMRLPTMNRNFKINYFKVSPRSSNSHAYINFAYRFQFENAESRKLVNKPLLIFSGVSEHFFNAFKTEEFLTNQDLSNEEVFKKSIEILTNELQLSGVFDIKDPLHPPADYKINLAIGLFYKSWLELIPNVKQEIKSAIDNVIDLRTASKSEQIFETKSNLHPVTKPMPKINAYSQTSGETKYVDDLSILSHQTHGAFILSTVARAKIESIDIEAALNVPGVVGIYLAKDIPGENNVMPKPFGVEELFADKEVVYCGQPIGLVVAESHEIAKKASHMVKISYADIQKPILTIHDAIRENSFHPKPIGDLLKGDAAAAIENSDHKISGELEIDSSQFNFYLEGIIGNVEPTEDGYKIEITTQWIDSVQRSVSMVLGVPTGCIDVQVKQIGGGFGGKTTRPNILATAAAVAAHYLRRPVKIHLDLNDCMDIIGKRPPWYVKYNVGFDQSGKLNGIDYDWYSTPGFTPNGSLAFALYNFFDSAYNCPNYNVRQHLAKTNKAASTEVRSPDVFTSYTVTENVIQHVANYLNKDPIEVREINFFQKGDKTASGHSLPYIEIDRIVNELKETSEYYKRKAEIEQFNSLNKFKKRGISIIPMRYPLTYNLGYYNALVSVKHHDGSVTVSHGGIEMGQGIHTKVAQCVAYELGVPLEMVSVKITNNLVNPNILWTGGSVTSELCCKSVLEACKILKERLEPFRKEMPENYTWSELIAKAFSLNADLSAMYLQRPGKFDELMTYDIDAAACTEVLIDTLTGETQILRTDILYDCGQTTNGLIDVGQAEGGFVMGLGYMILEKSIFDPDTGKLLNNGTWEYKPPMARDIPMDFRMKFVENKPNPVGVLGSKATGEPPLILSNSVLFAIRAAIEASRKERGVTGHFKLDLPASIEKVQQASLVNPSEFCLN</sequence>
<feature type="binding site" evidence="14">
    <location>
        <position position="405"/>
    </location>
    <ligand>
        <name>FAD</name>
        <dbReference type="ChEBI" id="CHEBI:57692"/>
    </ligand>
</feature>
<feature type="binding site" evidence="15">
    <location>
        <position position="156"/>
    </location>
    <ligand>
        <name>[2Fe-2S] cluster</name>
        <dbReference type="ChEBI" id="CHEBI:190135"/>
        <label>2</label>
    </ligand>
</feature>
<dbReference type="InterPro" id="IPR036318">
    <property type="entry name" value="FAD-bd_PCMH-like_sf"/>
</dbReference>
<dbReference type="Gene3D" id="1.10.150.120">
    <property type="entry name" value="[2Fe-2S]-binding domain"/>
    <property type="match status" value="1"/>
</dbReference>
<dbReference type="SUPFAM" id="SSF54665">
    <property type="entry name" value="CO dehydrogenase molybdoprotein N-domain-like"/>
    <property type="match status" value="1"/>
</dbReference>
<dbReference type="InterPro" id="IPR037165">
    <property type="entry name" value="AldOxase/xan_DH_Mopterin-bd_sf"/>
</dbReference>
<feature type="binding site" evidence="15">
    <location>
        <position position="121"/>
    </location>
    <ligand>
        <name>[2Fe-2S] cluster</name>
        <dbReference type="ChEBI" id="CHEBI:190135"/>
        <label>2</label>
    </ligand>
</feature>
<evidence type="ECO:0000256" key="9">
    <source>
        <dbReference type="ARBA" id="ARBA00023004"/>
    </source>
</evidence>
<dbReference type="Gene3D" id="3.90.1170.50">
    <property type="entry name" value="Aldehyde oxidase/xanthine dehydrogenase, a/b hammerhead"/>
    <property type="match status" value="1"/>
</dbReference>
<evidence type="ECO:0000313" key="17">
    <source>
        <dbReference type="EMBL" id="CAF0718412.1"/>
    </source>
</evidence>
<evidence type="ECO:0000256" key="13">
    <source>
        <dbReference type="PIRSR" id="PIRSR000127-1"/>
    </source>
</evidence>
<organism evidence="17 18">
    <name type="scientific">Brachionus calyciflorus</name>
    <dbReference type="NCBI Taxonomy" id="104777"/>
    <lineage>
        <taxon>Eukaryota</taxon>
        <taxon>Metazoa</taxon>
        <taxon>Spiralia</taxon>
        <taxon>Gnathifera</taxon>
        <taxon>Rotifera</taxon>
        <taxon>Eurotatoria</taxon>
        <taxon>Monogononta</taxon>
        <taxon>Pseudotrocha</taxon>
        <taxon>Ploima</taxon>
        <taxon>Brachionidae</taxon>
        <taxon>Brachionus</taxon>
    </lineage>
</organism>
<dbReference type="Pfam" id="PF03450">
    <property type="entry name" value="CO_deh_flav_C"/>
    <property type="match status" value="1"/>
</dbReference>
<dbReference type="InterPro" id="IPR005107">
    <property type="entry name" value="CO_DH_flav_C"/>
</dbReference>
<evidence type="ECO:0000256" key="3">
    <source>
        <dbReference type="ARBA" id="ARBA00022505"/>
    </source>
</evidence>
<dbReference type="SUPFAM" id="SSF56176">
    <property type="entry name" value="FAD-binding/transporter-associated domain-like"/>
    <property type="match status" value="1"/>
</dbReference>
<feature type="binding site" evidence="14">
    <location>
        <position position="338"/>
    </location>
    <ligand>
        <name>FAD</name>
        <dbReference type="ChEBI" id="CHEBI:57692"/>
    </ligand>
</feature>
<dbReference type="PROSITE" id="PS51387">
    <property type="entry name" value="FAD_PCMH"/>
    <property type="match status" value="1"/>
</dbReference>
<dbReference type="PANTHER" id="PTHR45444:SF3">
    <property type="entry name" value="XANTHINE DEHYDROGENASE"/>
    <property type="match status" value="1"/>
</dbReference>
<feature type="binding site" evidence="15">
    <location>
        <position position="748"/>
    </location>
    <ligand>
        <name>Mo-molybdopterin</name>
        <dbReference type="ChEBI" id="CHEBI:71302"/>
    </ligand>
    <ligandPart>
        <name>Mo</name>
        <dbReference type="ChEBI" id="CHEBI:28685"/>
    </ligandPart>
</feature>
<comment type="cofactor">
    <cofactor evidence="1 14">
        <name>FAD</name>
        <dbReference type="ChEBI" id="CHEBI:57692"/>
    </cofactor>
</comment>
<dbReference type="InterPro" id="IPR016167">
    <property type="entry name" value="FAD-bd_PCMH_sub1"/>
</dbReference>
<feature type="binding site" evidence="15">
    <location>
        <position position="56"/>
    </location>
    <ligand>
        <name>[2Fe-2S] cluster</name>
        <dbReference type="ChEBI" id="CHEBI:190135"/>
        <label>1</label>
    </ligand>
</feature>
<feature type="binding site" evidence="15">
    <location>
        <position position="51"/>
    </location>
    <ligand>
        <name>[2Fe-2S] cluster</name>
        <dbReference type="ChEBI" id="CHEBI:190135"/>
        <label>1</label>
    </ligand>
</feature>